<accession>A0A1B7NDV0</accession>
<dbReference type="InterPro" id="IPR000504">
    <property type="entry name" value="RRM_dom"/>
</dbReference>
<evidence type="ECO:0000256" key="2">
    <source>
        <dbReference type="SAM" id="MobiDB-lite"/>
    </source>
</evidence>
<dbReference type="AlphaFoldDB" id="A0A1B7NDV0"/>
<evidence type="ECO:0000313" key="4">
    <source>
        <dbReference type="EMBL" id="OAX43052.1"/>
    </source>
</evidence>
<feature type="domain" description="RRM" evidence="3">
    <location>
        <begin position="54"/>
        <end position="101"/>
    </location>
</feature>
<dbReference type="PROSITE" id="PS50102">
    <property type="entry name" value="RRM"/>
    <property type="match status" value="1"/>
</dbReference>
<dbReference type="OrthoDB" id="2681939at2759"/>
<protein>
    <recommendedName>
        <fullName evidence="3">RRM domain-containing protein</fullName>
    </recommendedName>
</protein>
<evidence type="ECO:0000256" key="1">
    <source>
        <dbReference type="PROSITE-ProRule" id="PRU00176"/>
    </source>
</evidence>
<proteinExistence type="predicted"/>
<dbReference type="GO" id="GO:0003723">
    <property type="term" value="F:RNA binding"/>
    <property type="evidence" value="ECO:0007669"/>
    <property type="project" value="UniProtKB-UniRule"/>
</dbReference>
<feature type="region of interest" description="Disordered" evidence="2">
    <location>
        <begin position="23"/>
        <end position="46"/>
    </location>
</feature>
<sequence>MIPEELDDNEAISDLEWMRRRMKSASDDEHGDVDHSAVPDEPKDSAKDTIMQMSRLFLRNLAFSCTEAGFMGQFRPFGEVTQVRMLVDSVSKQPKGLAYIS</sequence>
<evidence type="ECO:0000313" key="5">
    <source>
        <dbReference type="Proteomes" id="UP000092154"/>
    </source>
</evidence>
<dbReference type="Pfam" id="PF00076">
    <property type="entry name" value="RRM_1"/>
    <property type="match status" value="1"/>
</dbReference>
<dbReference type="InterPro" id="IPR012677">
    <property type="entry name" value="Nucleotide-bd_a/b_plait_sf"/>
</dbReference>
<dbReference type="STRING" id="1314800.A0A1B7NDV0"/>
<dbReference type="SUPFAM" id="SSF54928">
    <property type="entry name" value="RNA-binding domain, RBD"/>
    <property type="match status" value="1"/>
</dbReference>
<dbReference type="InterPro" id="IPR035979">
    <property type="entry name" value="RBD_domain_sf"/>
</dbReference>
<name>A0A1B7NDV0_9AGAM</name>
<dbReference type="Proteomes" id="UP000092154">
    <property type="component" value="Unassembled WGS sequence"/>
</dbReference>
<evidence type="ECO:0000259" key="3">
    <source>
        <dbReference type="PROSITE" id="PS50102"/>
    </source>
</evidence>
<organism evidence="4 5">
    <name type="scientific">Rhizopogon vinicolor AM-OR11-026</name>
    <dbReference type="NCBI Taxonomy" id="1314800"/>
    <lineage>
        <taxon>Eukaryota</taxon>
        <taxon>Fungi</taxon>
        <taxon>Dikarya</taxon>
        <taxon>Basidiomycota</taxon>
        <taxon>Agaricomycotina</taxon>
        <taxon>Agaricomycetes</taxon>
        <taxon>Agaricomycetidae</taxon>
        <taxon>Boletales</taxon>
        <taxon>Suillineae</taxon>
        <taxon>Rhizopogonaceae</taxon>
        <taxon>Rhizopogon</taxon>
    </lineage>
</organism>
<dbReference type="InParanoid" id="A0A1B7NDV0"/>
<reference evidence="4 5" key="1">
    <citation type="submission" date="2016-06" db="EMBL/GenBank/DDBJ databases">
        <title>Comparative genomics of the ectomycorrhizal sister species Rhizopogon vinicolor and Rhizopogon vesiculosus (Basidiomycota: Boletales) reveals a divergence of the mating type B locus.</title>
        <authorList>
            <consortium name="DOE Joint Genome Institute"/>
            <person name="Mujic A.B."/>
            <person name="Kuo A."/>
            <person name="Tritt A."/>
            <person name="Lipzen A."/>
            <person name="Chen C."/>
            <person name="Johnson J."/>
            <person name="Sharma A."/>
            <person name="Barry K."/>
            <person name="Grigoriev I.V."/>
            <person name="Spatafora J.W."/>
        </authorList>
    </citation>
    <scope>NUCLEOTIDE SEQUENCE [LARGE SCALE GENOMIC DNA]</scope>
    <source>
        <strain evidence="4 5">AM-OR11-026</strain>
    </source>
</reference>
<keyword evidence="5" id="KW-1185">Reference proteome</keyword>
<keyword evidence="1" id="KW-0694">RNA-binding</keyword>
<dbReference type="Gene3D" id="3.30.70.330">
    <property type="match status" value="1"/>
</dbReference>
<dbReference type="EMBL" id="KV448144">
    <property type="protein sequence ID" value="OAX43052.1"/>
    <property type="molecule type" value="Genomic_DNA"/>
</dbReference>
<gene>
    <name evidence="4" type="ORF">K503DRAFT_709237</name>
</gene>